<dbReference type="GO" id="GO:0016255">
    <property type="term" value="P:attachment of GPI anchor to protein"/>
    <property type="evidence" value="ECO:0007669"/>
    <property type="project" value="InterPro"/>
</dbReference>
<keyword evidence="5 10" id="KW-0812">Transmembrane</keyword>
<evidence type="ECO:0000256" key="10">
    <source>
        <dbReference type="SAM" id="Phobius"/>
    </source>
</evidence>
<dbReference type="InterPro" id="IPR019540">
    <property type="entry name" value="PtdIno-glycan_biosynth_class_S"/>
</dbReference>
<reference evidence="11 12" key="1">
    <citation type="submission" date="2023-10" db="EMBL/GenBank/DDBJ databases">
        <title>Genomes of two closely related lineages of the louse Polyplax serrata with different host specificities.</title>
        <authorList>
            <person name="Martinu J."/>
            <person name="Tarabai H."/>
            <person name="Stefka J."/>
            <person name="Hypsa V."/>
        </authorList>
    </citation>
    <scope>NUCLEOTIDE SEQUENCE [LARGE SCALE GENOMIC DNA]</scope>
    <source>
        <strain evidence="11">HR10_N</strain>
    </source>
</reference>
<evidence type="ECO:0000256" key="7">
    <source>
        <dbReference type="ARBA" id="ARBA00022989"/>
    </source>
</evidence>
<feature type="transmembrane region" description="Helical" evidence="10">
    <location>
        <begin position="531"/>
        <end position="549"/>
    </location>
</feature>
<comment type="similarity">
    <text evidence="3">Belongs to the PIGS family.</text>
</comment>
<evidence type="ECO:0000256" key="4">
    <source>
        <dbReference type="ARBA" id="ARBA00022502"/>
    </source>
</evidence>
<feature type="transmembrane region" description="Helical" evidence="10">
    <location>
        <begin position="16"/>
        <end position="35"/>
    </location>
</feature>
<evidence type="ECO:0000256" key="9">
    <source>
        <dbReference type="ARBA" id="ARBA00023180"/>
    </source>
</evidence>
<keyword evidence="4" id="KW-0337">GPI-anchor biosynthesis</keyword>
<evidence type="ECO:0000256" key="1">
    <source>
        <dbReference type="ARBA" id="ARBA00004477"/>
    </source>
</evidence>
<evidence type="ECO:0008006" key="13">
    <source>
        <dbReference type="Google" id="ProtNLM"/>
    </source>
</evidence>
<keyword evidence="9" id="KW-0325">Glycoprotein</keyword>
<evidence type="ECO:0000256" key="2">
    <source>
        <dbReference type="ARBA" id="ARBA00004687"/>
    </source>
</evidence>
<evidence type="ECO:0000256" key="6">
    <source>
        <dbReference type="ARBA" id="ARBA00022824"/>
    </source>
</evidence>
<evidence type="ECO:0000313" key="12">
    <source>
        <dbReference type="Proteomes" id="UP001372834"/>
    </source>
</evidence>
<keyword evidence="6" id="KW-0256">Endoplasmic reticulum</keyword>
<evidence type="ECO:0000256" key="8">
    <source>
        <dbReference type="ARBA" id="ARBA00023136"/>
    </source>
</evidence>
<comment type="subcellular location">
    <subcellularLocation>
        <location evidence="1">Endoplasmic reticulum membrane</location>
        <topology evidence="1">Multi-pass membrane protein</topology>
    </subcellularLocation>
</comment>
<evidence type="ECO:0000313" key="11">
    <source>
        <dbReference type="EMBL" id="KAK6617906.1"/>
    </source>
</evidence>
<gene>
    <name evidence="11" type="ORF">RUM43_014135</name>
</gene>
<sequence>MKRSIDEKNEPTDEQMFSAVSFCIMLVLVGIPLWWKTTEVYRVSLPYSEIDVLHELNVKIKMNIHVVTIHELTGEALVKDLENLFKMSKIYSIIFKHHAIDKALLGSSKTLLAVENKIKHPHFEGSLQLFEVPGLSRFTPHNIIVGQNRTIYFSSDAGKINYEICKYIVKHNIQNHISVSDAMKLYNFVSQTILNEAALVNAIMEVNLPVRNDLNEYQRHKLPLASDFDILFTVLNPEPEWVDIEFNLYEAIEDYISPLTDQLKDMHEFHIKSQWLYFVGLQAQPKFLNYTDKGPHFALSADLLPHVITPLEKKLGMLINRASPIYIYTRKGHQVEGANAFISPKWGGIQVYNPDRTHYIHILEVVVEMPCLRHTLHSCLYARKSCVAGGRATVAIDEQYAMSVFLHQFRLLLGIPDISEYEETNAAQHLRLWEKDFLLRTRTVDQLTSAKLTLQSLSKLLGKINNIVINDQVGEAIHLTLENIHKTTVALRQGNLTEAYKQSKMAFLASEKAFTDPSLLALLYFPDDQKYAVYIPLFLPIMIPVLISFKHIAQWGKTKLNNSKKLKMT</sequence>
<dbReference type="EMBL" id="JAWJWE010000043">
    <property type="protein sequence ID" value="KAK6617906.1"/>
    <property type="molecule type" value="Genomic_DNA"/>
</dbReference>
<evidence type="ECO:0000256" key="5">
    <source>
        <dbReference type="ARBA" id="ARBA00022692"/>
    </source>
</evidence>
<comment type="caution">
    <text evidence="11">The sequence shown here is derived from an EMBL/GenBank/DDBJ whole genome shotgun (WGS) entry which is preliminary data.</text>
</comment>
<protein>
    <recommendedName>
        <fullName evidence="13">GPI transamidase component PIG-S</fullName>
    </recommendedName>
</protein>
<keyword evidence="7 10" id="KW-1133">Transmembrane helix</keyword>
<dbReference type="Proteomes" id="UP001372834">
    <property type="component" value="Unassembled WGS sequence"/>
</dbReference>
<dbReference type="PANTHER" id="PTHR21072:SF13">
    <property type="entry name" value="GPI TRANSAMIDASE COMPONENT PIG-S"/>
    <property type="match status" value="1"/>
</dbReference>
<dbReference type="GO" id="GO:0042765">
    <property type="term" value="C:GPI-anchor transamidase complex"/>
    <property type="evidence" value="ECO:0007669"/>
    <property type="project" value="InterPro"/>
</dbReference>
<comment type="pathway">
    <text evidence="2">Glycolipid biosynthesis; glycosylphosphatidylinositol-anchor biosynthesis.</text>
</comment>
<keyword evidence="8 10" id="KW-0472">Membrane</keyword>
<accession>A0AAN8P5B6</accession>
<evidence type="ECO:0000256" key="3">
    <source>
        <dbReference type="ARBA" id="ARBA00005316"/>
    </source>
</evidence>
<dbReference type="Pfam" id="PF10510">
    <property type="entry name" value="PIG-S"/>
    <property type="match status" value="1"/>
</dbReference>
<dbReference type="PANTHER" id="PTHR21072">
    <property type="entry name" value="GPI TRANSAMIDASE COMPONENT PIG-S"/>
    <property type="match status" value="1"/>
</dbReference>
<organism evidence="11 12">
    <name type="scientific">Polyplax serrata</name>
    <name type="common">Common mouse louse</name>
    <dbReference type="NCBI Taxonomy" id="468196"/>
    <lineage>
        <taxon>Eukaryota</taxon>
        <taxon>Metazoa</taxon>
        <taxon>Ecdysozoa</taxon>
        <taxon>Arthropoda</taxon>
        <taxon>Hexapoda</taxon>
        <taxon>Insecta</taxon>
        <taxon>Pterygota</taxon>
        <taxon>Neoptera</taxon>
        <taxon>Paraneoptera</taxon>
        <taxon>Psocodea</taxon>
        <taxon>Troctomorpha</taxon>
        <taxon>Phthiraptera</taxon>
        <taxon>Anoplura</taxon>
        <taxon>Polyplacidae</taxon>
        <taxon>Polyplax</taxon>
    </lineage>
</organism>
<proteinExistence type="inferred from homology"/>
<dbReference type="GO" id="GO:0006506">
    <property type="term" value="P:GPI anchor biosynthetic process"/>
    <property type="evidence" value="ECO:0007669"/>
    <property type="project" value="UniProtKB-KW"/>
</dbReference>
<dbReference type="AlphaFoldDB" id="A0AAN8P5B6"/>
<name>A0AAN8P5B6_POLSC</name>